<keyword evidence="8" id="KW-0902">Two-component regulatory system</keyword>
<keyword evidence="4" id="KW-0808">Transferase</keyword>
<reference evidence="12 13" key="1">
    <citation type="submission" date="2018-06" db="EMBL/GenBank/DDBJ databases">
        <title>Genomic Encyclopedia of Type Strains, Phase IV (KMG-IV): sequencing the most valuable type-strain genomes for metagenomic binning, comparative biology and taxonomic classification.</title>
        <authorList>
            <person name="Goeker M."/>
        </authorList>
    </citation>
    <scope>NUCLEOTIDE SEQUENCE [LARGE SCALE GENOMIC DNA]</scope>
    <source>
        <strain evidence="12 13">DSM 44599</strain>
    </source>
</reference>
<keyword evidence="10" id="KW-1133">Transmembrane helix</keyword>
<evidence type="ECO:0000256" key="1">
    <source>
        <dbReference type="ARBA" id="ARBA00000085"/>
    </source>
</evidence>
<keyword evidence="6 12" id="KW-0418">Kinase</keyword>
<dbReference type="Gene3D" id="3.30.565.10">
    <property type="entry name" value="Histidine kinase-like ATPase, C-terminal domain"/>
    <property type="match status" value="1"/>
</dbReference>
<feature type="compositionally biased region" description="Pro residues" evidence="9">
    <location>
        <begin position="285"/>
        <end position="295"/>
    </location>
</feature>
<dbReference type="AlphaFoldDB" id="A0A366DDQ2"/>
<feature type="region of interest" description="Disordered" evidence="9">
    <location>
        <begin position="421"/>
        <end position="462"/>
    </location>
</feature>
<organism evidence="12 13">
    <name type="scientific">Nocardia puris</name>
    <dbReference type="NCBI Taxonomy" id="208602"/>
    <lineage>
        <taxon>Bacteria</taxon>
        <taxon>Bacillati</taxon>
        <taxon>Actinomycetota</taxon>
        <taxon>Actinomycetes</taxon>
        <taxon>Mycobacteriales</taxon>
        <taxon>Nocardiaceae</taxon>
        <taxon>Nocardia</taxon>
    </lineage>
</organism>
<dbReference type="Gene3D" id="1.20.5.1930">
    <property type="match status" value="1"/>
</dbReference>
<evidence type="ECO:0000259" key="11">
    <source>
        <dbReference type="Pfam" id="PF07730"/>
    </source>
</evidence>
<keyword evidence="7" id="KW-0067">ATP-binding</keyword>
<keyword evidence="3" id="KW-0597">Phosphoprotein</keyword>
<evidence type="ECO:0000256" key="3">
    <source>
        <dbReference type="ARBA" id="ARBA00022553"/>
    </source>
</evidence>
<feature type="region of interest" description="Disordered" evidence="9">
    <location>
        <begin position="244"/>
        <end position="295"/>
    </location>
</feature>
<evidence type="ECO:0000313" key="13">
    <source>
        <dbReference type="Proteomes" id="UP000252586"/>
    </source>
</evidence>
<evidence type="ECO:0000256" key="2">
    <source>
        <dbReference type="ARBA" id="ARBA00012438"/>
    </source>
</evidence>
<dbReference type="PANTHER" id="PTHR24421:SF10">
    <property type="entry name" value="NITRATE_NITRITE SENSOR PROTEIN NARQ"/>
    <property type="match status" value="1"/>
</dbReference>
<evidence type="ECO:0000256" key="9">
    <source>
        <dbReference type="SAM" id="MobiDB-lite"/>
    </source>
</evidence>
<dbReference type="CDD" id="cd16917">
    <property type="entry name" value="HATPase_UhpB-NarQ-NarX-like"/>
    <property type="match status" value="1"/>
</dbReference>
<feature type="transmembrane region" description="Helical" evidence="10">
    <location>
        <begin position="122"/>
        <end position="142"/>
    </location>
</feature>
<protein>
    <recommendedName>
        <fullName evidence="2">histidine kinase</fullName>
        <ecNumber evidence="2">2.7.13.3</ecNumber>
    </recommendedName>
</protein>
<dbReference type="GO" id="GO:0005524">
    <property type="term" value="F:ATP binding"/>
    <property type="evidence" value="ECO:0007669"/>
    <property type="project" value="UniProtKB-KW"/>
</dbReference>
<gene>
    <name evidence="12" type="ORF">DFR74_11184</name>
</gene>
<evidence type="ECO:0000256" key="8">
    <source>
        <dbReference type="ARBA" id="ARBA00023012"/>
    </source>
</evidence>
<evidence type="ECO:0000256" key="4">
    <source>
        <dbReference type="ARBA" id="ARBA00022679"/>
    </source>
</evidence>
<dbReference type="PANTHER" id="PTHR24421">
    <property type="entry name" value="NITRATE/NITRITE SENSOR PROTEIN NARX-RELATED"/>
    <property type="match status" value="1"/>
</dbReference>
<dbReference type="InterPro" id="IPR011712">
    <property type="entry name" value="Sig_transdc_His_kin_sub3_dim/P"/>
</dbReference>
<dbReference type="InterPro" id="IPR036890">
    <property type="entry name" value="HATPase_C_sf"/>
</dbReference>
<evidence type="ECO:0000256" key="7">
    <source>
        <dbReference type="ARBA" id="ARBA00022840"/>
    </source>
</evidence>
<feature type="compositionally biased region" description="Basic and acidic residues" evidence="9">
    <location>
        <begin position="269"/>
        <end position="281"/>
    </location>
</feature>
<dbReference type="Pfam" id="PF07730">
    <property type="entry name" value="HisKA_3"/>
    <property type="match status" value="1"/>
</dbReference>
<accession>A0A366DDQ2</accession>
<dbReference type="Proteomes" id="UP000252586">
    <property type="component" value="Unassembled WGS sequence"/>
</dbReference>
<dbReference type="GO" id="GO:0000155">
    <property type="term" value="F:phosphorelay sensor kinase activity"/>
    <property type="evidence" value="ECO:0007669"/>
    <property type="project" value="InterPro"/>
</dbReference>
<dbReference type="EMBL" id="QNRE01000011">
    <property type="protein sequence ID" value="RBO87378.1"/>
    <property type="molecule type" value="Genomic_DNA"/>
</dbReference>
<keyword evidence="5" id="KW-0547">Nucleotide-binding</keyword>
<dbReference type="GO" id="GO:0046983">
    <property type="term" value="F:protein dimerization activity"/>
    <property type="evidence" value="ECO:0007669"/>
    <property type="project" value="InterPro"/>
</dbReference>
<dbReference type="GO" id="GO:0016020">
    <property type="term" value="C:membrane"/>
    <property type="evidence" value="ECO:0007669"/>
    <property type="project" value="InterPro"/>
</dbReference>
<evidence type="ECO:0000256" key="5">
    <source>
        <dbReference type="ARBA" id="ARBA00022741"/>
    </source>
</evidence>
<dbReference type="EC" id="2.7.13.3" evidence="2"/>
<keyword evidence="13" id="KW-1185">Reference proteome</keyword>
<dbReference type="STRING" id="1210090.GCA_001613185_06933"/>
<name>A0A366DDQ2_9NOCA</name>
<sequence>MRDWGIAAIVAAIQVGGGYAVNASQSGVRALDVFGYVLLVAGPLALGLRRVQPLPVLGVTLAACGLYLAVGYGFGPVVLAFAIAFLTAAVHGNRWWTYPVVPAAYLLFVWPAPALLGRHTDLWAAFGILGWLAALVAAAEVLRQWRIAERERRARAAAARRDEKARRERSENRRRLATAHELHDALAHNISVINVQSSMALELFDKKPQQARSTLAAIKIASRESLAEVHKLLGVIRAGVSAEDLEEAEQHPLPTRPARPRRGAWRAAPRLEVREPAHQPEPEPEPAPVAPEPVRLPDPSIDDLDVLLRGVRADGLNVETKIVGEVRRLPGTIDVAAATIILESLDNVLRHAPGAGANVTIRYTADSLDLTIDNSRPTTTPARTGPVGNGIITMRKRIHALGGALTAGPRPSGGYRVAARLPSDTGLRRVPAAVGAEGNGKVEPAPKEPTANVSETPEPDKN</sequence>
<evidence type="ECO:0000313" key="12">
    <source>
        <dbReference type="EMBL" id="RBO87378.1"/>
    </source>
</evidence>
<dbReference type="InterPro" id="IPR050482">
    <property type="entry name" value="Sensor_HK_TwoCompSys"/>
</dbReference>
<feature type="transmembrane region" description="Helical" evidence="10">
    <location>
        <begin position="54"/>
        <end position="83"/>
    </location>
</feature>
<evidence type="ECO:0000256" key="10">
    <source>
        <dbReference type="SAM" id="Phobius"/>
    </source>
</evidence>
<comment type="catalytic activity">
    <reaction evidence="1">
        <text>ATP + protein L-histidine = ADP + protein N-phospho-L-histidine.</text>
        <dbReference type="EC" id="2.7.13.3"/>
    </reaction>
</comment>
<feature type="domain" description="Signal transduction histidine kinase subgroup 3 dimerisation and phosphoacceptor" evidence="11">
    <location>
        <begin position="175"/>
        <end position="239"/>
    </location>
</feature>
<comment type="caution">
    <text evidence="12">The sequence shown here is derived from an EMBL/GenBank/DDBJ whole genome shotgun (WGS) entry which is preliminary data.</text>
</comment>
<proteinExistence type="predicted"/>
<evidence type="ECO:0000256" key="6">
    <source>
        <dbReference type="ARBA" id="ARBA00022777"/>
    </source>
</evidence>
<feature type="transmembrane region" description="Helical" evidence="10">
    <location>
        <begin position="95"/>
        <end position="116"/>
    </location>
</feature>
<keyword evidence="10" id="KW-0812">Transmembrane</keyword>
<dbReference type="SUPFAM" id="SSF55874">
    <property type="entry name" value="ATPase domain of HSP90 chaperone/DNA topoisomerase II/histidine kinase"/>
    <property type="match status" value="1"/>
</dbReference>
<keyword evidence="10" id="KW-0472">Membrane</keyword>